<dbReference type="EMBL" id="WIXE01017103">
    <property type="protein sequence ID" value="KAK5972017.1"/>
    <property type="molecule type" value="Genomic_DNA"/>
</dbReference>
<keyword evidence="6" id="KW-0812">Transmembrane</keyword>
<dbReference type="Pfam" id="PF00201">
    <property type="entry name" value="UDPGT"/>
    <property type="match status" value="1"/>
</dbReference>
<dbReference type="GO" id="GO:0015020">
    <property type="term" value="F:glucuronosyltransferase activity"/>
    <property type="evidence" value="ECO:0007669"/>
    <property type="project" value="UniProtKB-EC"/>
</dbReference>
<evidence type="ECO:0000256" key="2">
    <source>
        <dbReference type="ARBA" id="ARBA00009995"/>
    </source>
</evidence>
<dbReference type="InterPro" id="IPR050271">
    <property type="entry name" value="UDP-glycosyltransferase"/>
</dbReference>
<dbReference type="AlphaFoldDB" id="A0AAN8IJV1"/>
<name>A0AAN8IJV1_TRICO</name>
<evidence type="ECO:0000256" key="9">
    <source>
        <dbReference type="ARBA" id="ARBA00023136"/>
    </source>
</evidence>
<dbReference type="FunFam" id="3.40.50.2000:FF:000118">
    <property type="entry name" value="UDP-glucuronosyltransferase"/>
    <property type="match status" value="1"/>
</dbReference>
<comment type="catalytic activity">
    <reaction evidence="11">
        <text>glucuronate acceptor + UDP-alpha-D-glucuronate = acceptor beta-D-glucuronoside + UDP + H(+)</text>
        <dbReference type="Rhea" id="RHEA:21032"/>
        <dbReference type="ChEBI" id="CHEBI:15378"/>
        <dbReference type="ChEBI" id="CHEBI:58052"/>
        <dbReference type="ChEBI" id="CHEBI:58223"/>
        <dbReference type="ChEBI" id="CHEBI:132367"/>
        <dbReference type="ChEBI" id="CHEBI:132368"/>
        <dbReference type="EC" id="2.4.1.17"/>
    </reaction>
</comment>
<evidence type="ECO:0000313" key="13">
    <source>
        <dbReference type="EMBL" id="KAK5972017.1"/>
    </source>
</evidence>
<sequence length="302" mass="34689">MAVAKTPVVRTGERESKEQGSHEMQADRHKVHITRIRDSLAGGLHSTLLPVLPDFSFPEFNRISSFTFTDMPDSLYYPAPRTNDFFSYGSYCSPKSGLPIEIRDFIENPLSRGTIVVAFGTLVSWNLSPPEKLSAFVQAFDNLTEYRIIWSYKGRPVKVADHVLMSEWIPQNELLLHEKTVLFISHGGLKSVKEAACSGTPSLFVPMFAEQMRNAWLAKNKGFAEIVNKFLITRSYLEEKIRGMLNKHELKEKGKAMKERLLDRPLSTLDHASFLVNRTQLLDYIKYRYNNNYTYDYANYIM</sequence>
<dbReference type="InterPro" id="IPR002213">
    <property type="entry name" value="UDP_glucos_trans"/>
</dbReference>
<dbReference type="SUPFAM" id="SSF53756">
    <property type="entry name" value="UDP-Glycosyltransferase/glycogen phosphorylase"/>
    <property type="match status" value="1"/>
</dbReference>
<dbReference type="GO" id="GO:0016020">
    <property type="term" value="C:membrane"/>
    <property type="evidence" value="ECO:0007669"/>
    <property type="project" value="UniProtKB-SubCell"/>
</dbReference>
<gene>
    <name evidence="13" type="ORF">GCK32_005032</name>
</gene>
<accession>A0AAN8IJV1</accession>
<evidence type="ECO:0000256" key="10">
    <source>
        <dbReference type="ARBA" id="ARBA00023180"/>
    </source>
</evidence>
<keyword evidence="8" id="KW-1133">Transmembrane helix</keyword>
<keyword evidence="7" id="KW-0732">Signal</keyword>
<dbReference type="Proteomes" id="UP001331761">
    <property type="component" value="Unassembled WGS sequence"/>
</dbReference>
<dbReference type="PANTHER" id="PTHR48043:SF62">
    <property type="entry name" value="GLUCURONOSYLTRANSFERASE"/>
    <property type="match status" value="1"/>
</dbReference>
<feature type="compositionally biased region" description="Basic and acidic residues" evidence="12">
    <location>
        <begin position="11"/>
        <end position="28"/>
    </location>
</feature>
<comment type="similarity">
    <text evidence="2">Belongs to the UDP-glycosyltransferase family.</text>
</comment>
<evidence type="ECO:0000256" key="12">
    <source>
        <dbReference type="SAM" id="MobiDB-lite"/>
    </source>
</evidence>
<evidence type="ECO:0000313" key="14">
    <source>
        <dbReference type="Proteomes" id="UP001331761"/>
    </source>
</evidence>
<keyword evidence="9" id="KW-0472">Membrane</keyword>
<evidence type="ECO:0000256" key="7">
    <source>
        <dbReference type="ARBA" id="ARBA00022729"/>
    </source>
</evidence>
<reference evidence="13 14" key="1">
    <citation type="submission" date="2019-10" db="EMBL/GenBank/DDBJ databases">
        <title>Assembly and Annotation for the nematode Trichostrongylus colubriformis.</title>
        <authorList>
            <person name="Martin J."/>
        </authorList>
    </citation>
    <scope>NUCLEOTIDE SEQUENCE [LARGE SCALE GENOMIC DNA]</scope>
    <source>
        <strain evidence="13">G859</strain>
        <tissue evidence="13">Whole worm</tissue>
    </source>
</reference>
<keyword evidence="5" id="KW-0808">Transferase</keyword>
<evidence type="ECO:0000256" key="3">
    <source>
        <dbReference type="ARBA" id="ARBA00012544"/>
    </source>
</evidence>
<evidence type="ECO:0000256" key="8">
    <source>
        <dbReference type="ARBA" id="ARBA00022989"/>
    </source>
</evidence>
<feature type="region of interest" description="Disordered" evidence="12">
    <location>
        <begin position="1"/>
        <end position="28"/>
    </location>
</feature>
<proteinExistence type="inferred from homology"/>
<evidence type="ECO:0000256" key="1">
    <source>
        <dbReference type="ARBA" id="ARBA00004167"/>
    </source>
</evidence>
<keyword evidence="4" id="KW-0328">Glycosyltransferase</keyword>
<dbReference type="PANTHER" id="PTHR48043">
    <property type="entry name" value="EG:EG0003.4 PROTEIN-RELATED"/>
    <property type="match status" value="1"/>
</dbReference>
<protein>
    <recommendedName>
        <fullName evidence="3">glucuronosyltransferase</fullName>
        <ecNumber evidence="3">2.4.1.17</ecNumber>
    </recommendedName>
</protein>
<dbReference type="EC" id="2.4.1.17" evidence="3"/>
<evidence type="ECO:0000256" key="6">
    <source>
        <dbReference type="ARBA" id="ARBA00022692"/>
    </source>
</evidence>
<dbReference type="Gene3D" id="3.40.50.2000">
    <property type="entry name" value="Glycogen Phosphorylase B"/>
    <property type="match status" value="1"/>
</dbReference>
<keyword evidence="10" id="KW-0325">Glycoprotein</keyword>
<evidence type="ECO:0000256" key="11">
    <source>
        <dbReference type="ARBA" id="ARBA00047475"/>
    </source>
</evidence>
<comment type="subcellular location">
    <subcellularLocation>
        <location evidence="1">Membrane</location>
        <topology evidence="1">Single-pass membrane protein</topology>
    </subcellularLocation>
</comment>
<dbReference type="CDD" id="cd03784">
    <property type="entry name" value="GT1_Gtf-like"/>
    <property type="match status" value="1"/>
</dbReference>
<evidence type="ECO:0000256" key="5">
    <source>
        <dbReference type="ARBA" id="ARBA00022679"/>
    </source>
</evidence>
<organism evidence="13 14">
    <name type="scientific">Trichostrongylus colubriformis</name>
    <name type="common">Black scour worm</name>
    <dbReference type="NCBI Taxonomy" id="6319"/>
    <lineage>
        <taxon>Eukaryota</taxon>
        <taxon>Metazoa</taxon>
        <taxon>Ecdysozoa</taxon>
        <taxon>Nematoda</taxon>
        <taxon>Chromadorea</taxon>
        <taxon>Rhabditida</taxon>
        <taxon>Rhabditina</taxon>
        <taxon>Rhabditomorpha</taxon>
        <taxon>Strongyloidea</taxon>
        <taxon>Trichostrongylidae</taxon>
        <taxon>Trichostrongylus</taxon>
    </lineage>
</organism>
<evidence type="ECO:0000256" key="4">
    <source>
        <dbReference type="ARBA" id="ARBA00022676"/>
    </source>
</evidence>
<comment type="caution">
    <text evidence="13">The sequence shown here is derived from an EMBL/GenBank/DDBJ whole genome shotgun (WGS) entry which is preliminary data.</text>
</comment>
<keyword evidence="14" id="KW-1185">Reference proteome</keyword>